<organism evidence="1 3">
    <name type="scientific">Medicago truncatula</name>
    <name type="common">Barrel medic</name>
    <name type="synonym">Medicago tribuloides</name>
    <dbReference type="NCBI Taxonomy" id="3880"/>
    <lineage>
        <taxon>Eukaryota</taxon>
        <taxon>Viridiplantae</taxon>
        <taxon>Streptophyta</taxon>
        <taxon>Embryophyta</taxon>
        <taxon>Tracheophyta</taxon>
        <taxon>Spermatophyta</taxon>
        <taxon>Magnoliopsida</taxon>
        <taxon>eudicotyledons</taxon>
        <taxon>Gunneridae</taxon>
        <taxon>Pentapetalae</taxon>
        <taxon>rosids</taxon>
        <taxon>fabids</taxon>
        <taxon>Fabales</taxon>
        <taxon>Fabaceae</taxon>
        <taxon>Papilionoideae</taxon>
        <taxon>50 kb inversion clade</taxon>
        <taxon>NPAAA clade</taxon>
        <taxon>Hologalegina</taxon>
        <taxon>IRL clade</taxon>
        <taxon>Trifolieae</taxon>
        <taxon>Medicago</taxon>
    </lineage>
</organism>
<proteinExistence type="predicted"/>
<dbReference type="EnsemblPlants" id="KEH26381">
    <property type="protein sequence ID" value="KEH26381"/>
    <property type="gene ID" value="MTR_6g053420"/>
</dbReference>
<keyword evidence="3" id="KW-1185">Reference proteome</keyword>
<dbReference type="EMBL" id="CM001222">
    <property type="protein sequence ID" value="KEH26381.1"/>
    <property type="molecule type" value="Genomic_DNA"/>
</dbReference>
<gene>
    <name evidence="1" type="ordered locus">MTR_6g053420</name>
</gene>
<evidence type="ECO:0000313" key="2">
    <source>
        <dbReference type="EnsemblPlants" id="KEH26381"/>
    </source>
</evidence>
<evidence type="ECO:0000313" key="1">
    <source>
        <dbReference type="EMBL" id="KEH26381.1"/>
    </source>
</evidence>
<reference evidence="1 3" key="1">
    <citation type="journal article" date="2011" name="Nature">
        <title>The Medicago genome provides insight into the evolution of rhizobial symbioses.</title>
        <authorList>
            <person name="Young N.D."/>
            <person name="Debelle F."/>
            <person name="Oldroyd G.E."/>
            <person name="Geurts R."/>
            <person name="Cannon S.B."/>
            <person name="Udvardi M.K."/>
            <person name="Benedito V.A."/>
            <person name="Mayer K.F."/>
            <person name="Gouzy J."/>
            <person name="Schoof H."/>
            <person name="Van de Peer Y."/>
            <person name="Proost S."/>
            <person name="Cook D.R."/>
            <person name="Meyers B.C."/>
            <person name="Spannagl M."/>
            <person name="Cheung F."/>
            <person name="De Mita S."/>
            <person name="Krishnakumar V."/>
            <person name="Gundlach H."/>
            <person name="Zhou S."/>
            <person name="Mudge J."/>
            <person name="Bharti A.K."/>
            <person name="Murray J.D."/>
            <person name="Naoumkina M.A."/>
            <person name="Rosen B."/>
            <person name="Silverstein K.A."/>
            <person name="Tang H."/>
            <person name="Rombauts S."/>
            <person name="Zhao P.X."/>
            <person name="Zhou P."/>
            <person name="Barbe V."/>
            <person name="Bardou P."/>
            <person name="Bechner M."/>
            <person name="Bellec A."/>
            <person name="Berger A."/>
            <person name="Berges H."/>
            <person name="Bidwell S."/>
            <person name="Bisseling T."/>
            <person name="Choisne N."/>
            <person name="Couloux A."/>
            <person name="Denny R."/>
            <person name="Deshpande S."/>
            <person name="Dai X."/>
            <person name="Doyle J.J."/>
            <person name="Dudez A.M."/>
            <person name="Farmer A.D."/>
            <person name="Fouteau S."/>
            <person name="Franken C."/>
            <person name="Gibelin C."/>
            <person name="Gish J."/>
            <person name="Goldstein S."/>
            <person name="Gonzalez A.J."/>
            <person name="Green P.J."/>
            <person name="Hallab A."/>
            <person name="Hartog M."/>
            <person name="Hua A."/>
            <person name="Humphray S.J."/>
            <person name="Jeong D.H."/>
            <person name="Jing Y."/>
            <person name="Jocker A."/>
            <person name="Kenton S.M."/>
            <person name="Kim D.J."/>
            <person name="Klee K."/>
            <person name="Lai H."/>
            <person name="Lang C."/>
            <person name="Lin S."/>
            <person name="Macmil S.L."/>
            <person name="Magdelenat G."/>
            <person name="Matthews L."/>
            <person name="McCorrison J."/>
            <person name="Monaghan E.L."/>
            <person name="Mun J.H."/>
            <person name="Najar F.Z."/>
            <person name="Nicholson C."/>
            <person name="Noirot C."/>
            <person name="O'Bleness M."/>
            <person name="Paule C.R."/>
            <person name="Poulain J."/>
            <person name="Prion F."/>
            <person name="Qin B."/>
            <person name="Qu C."/>
            <person name="Retzel E.F."/>
            <person name="Riddle C."/>
            <person name="Sallet E."/>
            <person name="Samain S."/>
            <person name="Samson N."/>
            <person name="Sanders I."/>
            <person name="Saurat O."/>
            <person name="Scarpelli C."/>
            <person name="Schiex T."/>
            <person name="Segurens B."/>
            <person name="Severin A.J."/>
            <person name="Sherrier D.J."/>
            <person name="Shi R."/>
            <person name="Sims S."/>
            <person name="Singer S.R."/>
            <person name="Sinharoy S."/>
            <person name="Sterck L."/>
            <person name="Viollet A."/>
            <person name="Wang B.B."/>
            <person name="Wang K."/>
            <person name="Wang M."/>
            <person name="Wang X."/>
            <person name="Warfsmann J."/>
            <person name="Weissenbach J."/>
            <person name="White D.D."/>
            <person name="White J.D."/>
            <person name="Wiley G.B."/>
            <person name="Wincker P."/>
            <person name="Xing Y."/>
            <person name="Yang L."/>
            <person name="Yao Z."/>
            <person name="Ying F."/>
            <person name="Zhai J."/>
            <person name="Zhou L."/>
            <person name="Zuber A."/>
            <person name="Denarie J."/>
            <person name="Dixon R.A."/>
            <person name="May G.D."/>
            <person name="Schwartz D.C."/>
            <person name="Rogers J."/>
            <person name="Quetier F."/>
            <person name="Town C.D."/>
            <person name="Roe B.A."/>
        </authorList>
    </citation>
    <scope>NUCLEOTIDE SEQUENCE [LARGE SCALE GENOMIC DNA]</scope>
    <source>
        <strain evidence="1">A17</strain>
        <strain evidence="2 3">cv. Jemalong A17</strain>
    </source>
</reference>
<dbReference type="HOGENOM" id="CLU_2625725_0_0_1"/>
<evidence type="ECO:0000313" key="3">
    <source>
        <dbReference type="Proteomes" id="UP000002051"/>
    </source>
</evidence>
<name>A0A072UAF2_MEDTR</name>
<reference evidence="2" key="3">
    <citation type="submission" date="2015-04" db="UniProtKB">
        <authorList>
            <consortium name="EnsemblPlants"/>
        </authorList>
    </citation>
    <scope>IDENTIFICATION</scope>
    <source>
        <strain evidence="2">cv. Jemalong A17</strain>
    </source>
</reference>
<protein>
    <submittedName>
        <fullName evidence="1 2">Uncharacterized protein</fullName>
    </submittedName>
</protein>
<accession>A0A072UAF2</accession>
<dbReference type="AlphaFoldDB" id="A0A072UAF2"/>
<sequence length="78" mass="8575">MKVMLVGVSFKKFTDCLLGVGSEDCHSYRKANSCVDTFPNIGCEHATGLRVYEQCPTRLSSLVLADVMGIMTPRFISV</sequence>
<dbReference type="Proteomes" id="UP000002051">
    <property type="component" value="Chromosome 6"/>
</dbReference>
<reference evidence="1 3" key="2">
    <citation type="journal article" date="2014" name="BMC Genomics">
        <title>An improved genome release (version Mt4.0) for the model legume Medicago truncatula.</title>
        <authorList>
            <person name="Tang H."/>
            <person name="Krishnakumar V."/>
            <person name="Bidwell S."/>
            <person name="Rosen B."/>
            <person name="Chan A."/>
            <person name="Zhou S."/>
            <person name="Gentzbittel L."/>
            <person name="Childs K.L."/>
            <person name="Yandell M."/>
            <person name="Gundlach H."/>
            <person name="Mayer K.F."/>
            <person name="Schwartz D.C."/>
            <person name="Town C.D."/>
        </authorList>
    </citation>
    <scope>GENOME REANNOTATION</scope>
    <source>
        <strain evidence="1">A17</strain>
        <strain evidence="2 3">cv. Jemalong A17</strain>
    </source>
</reference>